<proteinExistence type="predicted"/>
<organism evidence="1">
    <name type="scientific">Spongospora subterranea</name>
    <dbReference type="NCBI Taxonomy" id="70186"/>
    <lineage>
        <taxon>Eukaryota</taxon>
        <taxon>Sar</taxon>
        <taxon>Rhizaria</taxon>
        <taxon>Endomyxa</taxon>
        <taxon>Phytomyxea</taxon>
        <taxon>Plasmodiophorida</taxon>
        <taxon>Plasmodiophoridae</taxon>
        <taxon>Spongospora</taxon>
    </lineage>
</organism>
<accession>A0A0H5QK58</accession>
<reference evidence="1" key="1">
    <citation type="submission" date="2015-04" db="EMBL/GenBank/DDBJ databases">
        <title>The genome sequence of the plant pathogenic Rhizarian Plasmodiophora brassicae reveals insights in its biotrophic life cycle and the origin of chitin synthesis.</title>
        <authorList>
            <person name="Schwelm A."/>
            <person name="Fogelqvist J."/>
            <person name="Knaust A."/>
            <person name="Julke S."/>
            <person name="Lilja T."/>
            <person name="Dhandapani V."/>
            <person name="Bonilla-Rosso G."/>
            <person name="Karlsson M."/>
            <person name="Shevchenko A."/>
            <person name="Choi S.R."/>
            <person name="Kim H.G."/>
            <person name="Park J.Y."/>
            <person name="Lim Y.P."/>
            <person name="Ludwig-Muller J."/>
            <person name="Dixelius C."/>
        </authorList>
    </citation>
    <scope>NUCLEOTIDE SEQUENCE</scope>
    <source>
        <tissue evidence="1">Potato root galls</tissue>
    </source>
</reference>
<feature type="non-terminal residue" evidence="1">
    <location>
        <position position="1"/>
    </location>
</feature>
<dbReference type="AlphaFoldDB" id="A0A0H5QK58"/>
<name>A0A0H5QK58_9EUKA</name>
<dbReference type="EMBL" id="HACM01001946">
    <property type="protein sequence ID" value="CRZ02388.1"/>
    <property type="molecule type" value="Transcribed_RNA"/>
</dbReference>
<protein>
    <submittedName>
        <fullName evidence="1">Uncharacterized protein</fullName>
    </submittedName>
</protein>
<evidence type="ECO:0000313" key="1">
    <source>
        <dbReference type="EMBL" id="CRZ02388.1"/>
    </source>
</evidence>
<sequence length="106" mass="11373">TTPRAARMIAFPNLKAEQGVQDIAMNLNPGPGSSLGVTRRKETVYPSIAGSDNGNGIARPAGIQAHSFKMPDWIGAASFPKMDDSKGYNRKRCVQCISCVSYIVLC</sequence>